<comment type="caution">
    <text evidence="7">The sequence shown here is derived from an EMBL/GenBank/DDBJ whole genome shotgun (WGS) entry which is preliminary data.</text>
</comment>
<dbReference type="EMBL" id="SUMC01000112">
    <property type="protein sequence ID" value="TJZ99278.1"/>
    <property type="molecule type" value="Genomic_DNA"/>
</dbReference>
<keyword evidence="4 6" id="KW-0238">DNA-binding</keyword>
<evidence type="ECO:0000256" key="5">
    <source>
        <dbReference type="ARBA" id="ARBA00023172"/>
    </source>
</evidence>
<evidence type="ECO:0000313" key="8">
    <source>
        <dbReference type="Proteomes" id="UP000305778"/>
    </source>
</evidence>
<dbReference type="GO" id="GO:0004803">
    <property type="term" value="F:transposase activity"/>
    <property type="evidence" value="ECO:0007669"/>
    <property type="project" value="UniProtKB-UniRule"/>
</dbReference>
<comment type="similarity">
    <text evidence="2 6">Belongs to the transposase mutator family.</text>
</comment>
<accession>A0A4V5MX83</accession>
<dbReference type="Proteomes" id="UP000305778">
    <property type="component" value="Unassembled WGS sequence"/>
</dbReference>
<evidence type="ECO:0000256" key="4">
    <source>
        <dbReference type="ARBA" id="ARBA00023125"/>
    </source>
</evidence>
<proteinExistence type="inferred from homology"/>
<dbReference type="GO" id="GO:0003677">
    <property type="term" value="F:DNA binding"/>
    <property type="evidence" value="ECO:0007669"/>
    <property type="project" value="UniProtKB-UniRule"/>
</dbReference>
<keyword evidence="5 6" id="KW-0233">DNA recombination</keyword>
<keyword evidence="3 6" id="KW-0815">Transposition</keyword>
<dbReference type="OrthoDB" id="9793302at2"/>
<dbReference type="InterPro" id="IPR001207">
    <property type="entry name" value="Transposase_mutator"/>
</dbReference>
<keyword evidence="6" id="KW-0814">Transposable element</keyword>
<keyword evidence="8" id="KW-1185">Reference proteome</keyword>
<reference evidence="7 8" key="1">
    <citation type="submission" date="2019-04" db="EMBL/GenBank/DDBJ databases">
        <title>Streptomyces oryziradicis sp. nov., a novel actinomycete isolated from rhizosphere soil of rice (Oryza sativa L.).</title>
        <authorList>
            <person name="Li C."/>
        </authorList>
    </citation>
    <scope>NUCLEOTIDE SEQUENCE [LARGE SCALE GENOMIC DNA]</scope>
    <source>
        <strain evidence="7 8">NEAU-C40</strain>
    </source>
</reference>
<protein>
    <recommendedName>
        <fullName evidence="6">Mutator family transposase</fullName>
    </recommendedName>
</protein>
<evidence type="ECO:0000256" key="1">
    <source>
        <dbReference type="ARBA" id="ARBA00002190"/>
    </source>
</evidence>
<evidence type="ECO:0000256" key="3">
    <source>
        <dbReference type="ARBA" id="ARBA00022578"/>
    </source>
</evidence>
<dbReference type="Pfam" id="PF00872">
    <property type="entry name" value="Transposase_mut"/>
    <property type="match status" value="1"/>
</dbReference>
<evidence type="ECO:0000256" key="2">
    <source>
        <dbReference type="ARBA" id="ARBA00010961"/>
    </source>
</evidence>
<dbReference type="PANTHER" id="PTHR33217">
    <property type="entry name" value="TRANSPOSASE FOR INSERTION SEQUENCE ELEMENT IS1081"/>
    <property type="match status" value="1"/>
</dbReference>
<dbReference type="GO" id="GO:0006313">
    <property type="term" value="P:DNA transposition"/>
    <property type="evidence" value="ECO:0007669"/>
    <property type="project" value="UniProtKB-UniRule"/>
</dbReference>
<sequence>MPGHPHRVRHLARTRAVRRRARLPVTGRLALQDAPERRQRAGPRRWGVTTDGKPVFVGLAAAAWEGTDAWEDFLAGLLQRGLRPPLLVISDGAPGIIAACELVLGRSLRQRCLIHKSRNVLSKISKPDQQAVKDDLWKVFDTTVPELNDIAPGQQRIDAFAAAWEKQYPAAIKSMMTDRESLTPYLRFPIEHHKRIRHSNFIERTFGETRRRVKVIGRFPGETSCVSLVWAVLDRAARGFTMTAVALRTLHDLRRALLDPLTQLRPTTTATVTATADAA</sequence>
<dbReference type="PANTHER" id="PTHR33217:SF9">
    <property type="entry name" value="MUTATOR FAMILY TRANSPOSASE"/>
    <property type="match status" value="1"/>
</dbReference>
<name>A0A4V5MX83_9ACTN</name>
<organism evidence="7 8">
    <name type="scientific">Actinacidiphila oryziradicis</name>
    <dbReference type="NCBI Taxonomy" id="2571141"/>
    <lineage>
        <taxon>Bacteria</taxon>
        <taxon>Bacillati</taxon>
        <taxon>Actinomycetota</taxon>
        <taxon>Actinomycetes</taxon>
        <taxon>Kitasatosporales</taxon>
        <taxon>Streptomycetaceae</taxon>
        <taxon>Actinacidiphila</taxon>
    </lineage>
</organism>
<evidence type="ECO:0000313" key="7">
    <source>
        <dbReference type="EMBL" id="TJZ99278.1"/>
    </source>
</evidence>
<dbReference type="AlphaFoldDB" id="A0A4V5MX83"/>
<comment type="function">
    <text evidence="1 6">Required for the transposition of the insertion element.</text>
</comment>
<evidence type="ECO:0000256" key="6">
    <source>
        <dbReference type="RuleBase" id="RU365089"/>
    </source>
</evidence>
<gene>
    <name evidence="7" type="ORF">FCI23_46495</name>
</gene>